<dbReference type="Gene3D" id="1.10.10.10">
    <property type="entry name" value="Winged helix-like DNA-binding domain superfamily/Winged helix DNA-binding domain"/>
    <property type="match status" value="1"/>
</dbReference>
<protein>
    <recommendedName>
        <fullName evidence="5">Rrf2 family transcriptional regulator</fullName>
    </recommendedName>
</protein>
<name>A0A1L7CI04_9CORY</name>
<comment type="cofactor">
    <cofactor evidence="2">
        <name>[2Fe-2S] cluster</name>
        <dbReference type="ChEBI" id="CHEBI:190135"/>
    </cofactor>
</comment>
<dbReference type="GO" id="GO:0003677">
    <property type="term" value="F:DNA binding"/>
    <property type="evidence" value="ECO:0007669"/>
    <property type="project" value="UniProtKB-KW"/>
</dbReference>
<keyword evidence="4" id="KW-1185">Reference proteome</keyword>
<dbReference type="EMBL" id="CP009245">
    <property type="protein sequence ID" value="APT85490.1"/>
    <property type="molecule type" value="Genomic_DNA"/>
</dbReference>
<dbReference type="GO" id="GO:0003700">
    <property type="term" value="F:DNA-binding transcription factor activity"/>
    <property type="evidence" value="ECO:0007669"/>
    <property type="project" value="TreeGrafter"/>
</dbReference>
<keyword evidence="1" id="KW-0238">DNA-binding</keyword>
<dbReference type="PANTHER" id="PTHR33221">
    <property type="entry name" value="WINGED HELIX-TURN-HELIX TRANSCRIPTIONAL REGULATOR, RRF2 FAMILY"/>
    <property type="match status" value="1"/>
</dbReference>
<dbReference type="SUPFAM" id="SSF46785">
    <property type="entry name" value="Winged helix' DNA-binding domain"/>
    <property type="match status" value="1"/>
</dbReference>
<accession>A0A1L7CI04</accession>
<proteinExistence type="predicted"/>
<dbReference type="AlphaFoldDB" id="A0A1L7CI04"/>
<organism evidence="3 4">
    <name type="scientific">Corynebacterium aquilae DSM 44791</name>
    <dbReference type="NCBI Taxonomy" id="1431546"/>
    <lineage>
        <taxon>Bacteria</taxon>
        <taxon>Bacillati</taxon>
        <taxon>Actinomycetota</taxon>
        <taxon>Actinomycetes</taxon>
        <taxon>Mycobacteriales</taxon>
        <taxon>Corynebacteriaceae</taxon>
        <taxon>Corynebacterium</taxon>
    </lineage>
</organism>
<dbReference type="PANTHER" id="PTHR33221:SF4">
    <property type="entry name" value="HTH-TYPE TRANSCRIPTIONAL REPRESSOR NSRR"/>
    <property type="match status" value="1"/>
</dbReference>
<sequence length="147" mass="15448">MHVTRFSDLGLRIIMTCGAGRDARHTVKSLSEDIAAPATHVAKVVARLGELGLVSNTRGRGGGVSLSDKAYSWRLGDVLRELEGQGPLVDCFDPPCPFAAANCLLERKLAAAQEAFFAALDDTTIGELVTSAPAPAQGFLGMPRIVG</sequence>
<dbReference type="InterPro" id="IPR036388">
    <property type="entry name" value="WH-like_DNA-bd_sf"/>
</dbReference>
<dbReference type="Proteomes" id="UP000185478">
    <property type="component" value="Chromosome"/>
</dbReference>
<evidence type="ECO:0000313" key="3">
    <source>
        <dbReference type="EMBL" id="APT85490.1"/>
    </source>
</evidence>
<dbReference type="Pfam" id="PF02082">
    <property type="entry name" value="Rrf2"/>
    <property type="match status" value="1"/>
</dbReference>
<dbReference type="KEGG" id="caqu:CAQU_10990"/>
<evidence type="ECO:0008006" key="5">
    <source>
        <dbReference type="Google" id="ProtNLM"/>
    </source>
</evidence>
<dbReference type="OrthoDB" id="9795923at2"/>
<reference evidence="3 4" key="1">
    <citation type="submission" date="2014-08" db="EMBL/GenBank/DDBJ databases">
        <title>Complete genome sequence of Corynebacterium aquilae S-613T(T) (=DSM 44791(T)), isolated from the choana of a healthy golden eagle.</title>
        <authorList>
            <person name="Ruckert C."/>
            <person name="Albersmeier A."/>
            <person name="Winkler A."/>
            <person name="Kalinowski J."/>
        </authorList>
    </citation>
    <scope>NUCLEOTIDE SEQUENCE [LARGE SCALE GENOMIC DNA]</scope>
    <source>
        <strain evidence="3 4">S-613</strain>
    </source>
</reference>
<gene>
    <name evidence="3" type="ORF">CAQU_10990</name>
</gene>
<dbReference type="GO" id="GO:0005829">
    <property type="term" value="C:cytosol"/>
    <property type="evidence" value="ECO:0007669"/>
    <property type="project" value="TreeGrafter"/>
</dbReference>
<dbReference type="InterPro" id="IPR000944">
    <property type="entry name" value="Tscrpt_reg_Rrf2"/>
</dbReference>
<dbReference type="InterPro" id="IPR036390">
    <property type="entry name" value="WH_DNA-bd_sf"/>
</dbReference>
<evidence type="ECO:0000256" key="2">
    <source>
        <dbReference type="ARBA" id="ARBA00034078"/>
    </source>
</evidence>
<dbReference type="PROSITE" id="PS51197">
    <property type="entry name" value="HTH_RRF2_2"/>
    <property type="match status" value="1"/>
</dbReference>
<evidence type="ECO:0000256" key="1">
    <source>
        <dbReference type="ARBA" id="ARBA00023125"/>
    </source>
</evidence>
<dbReference type="STRING" id="1431546.CAQU_10990"/>
<evidence type="ECO:0000313" key="4">
    <source>
        <dbReference type="Proteomes" id="UP000185478"/>
    </source>
</evidence>